<dbReference type="KEGG" id="lbc:LACBIDRAFT_332661"/>
<keyword evidence="2" id="KW-1185">Reference proteome</keyword>
<dbReference type="AlphaFoldDB" id="B0DTG9"/>
<feature type="non-terminal residue" evidence="1">
    <location>
        <position position="281"/>
    </location>
</feature>
<protein>
    <submittedName>
        <fullName evidence="1">Predicted protein</fullName>
    </submittedName>
</protein>
<name>B0DTG9_LACBS</name>
<dbReference type="EMBL" id="DS547133">
    <property type="protein sequence ID" value="EDR02062.1"/>
    <property type="molecule type" value="Genomic_DNA"/>
</dbReference>
<accession>B0DTG9</accession>
<gene>
    <name evidence="1" type="ORF">LACBIDRAFT_332661</name>
</gene>
<sequence length="281" mass="32375">MPRTHLAGTYGVLMNECWMLEEGFKRGLVKYDPKTYKYLLQGWPEQPFSDATKDNLRVWPSWPPHRSSLGRRWASDGLTILSWVLPGSFWRGRHTAKVEEQMKKFCELAHITFHPKPRWWASADGDMPPILKGVTQLAILAAEAATWLVMKYQLVYLEVMYSGAVPMKNNRLPIHMCSASNYDKKTQYSPLPQILNCDYSEATAFESKCAPTLKSQEERVCSNISLVRLVFLLQNTFVYQMTIKHIAALSFISQAFCESPSLLKDTRFEAKYYYLKLVTLP</sequence>
<evidence type="ECO:0000313" key="2">
    <source>
        <dbReference type="Proteomes" id="UP000001194"/>
    </source>
</evidence>
<organism evidence="2">
    <name type="scientific">Laccaria bicolor (strain S238N-H82 / ATCC MYA-4686)</name>
    <name type="common">Bicoloured deceiver</name>
    <name type="synonym">Laccaria laccata var. bicolor</name>
    <dbReference type="NCBI Taxonomy" id="486041"/>
    <lineage>
        <taxon>Eukaryota</taxon>
        <taxon>Fungi</taxon>
        <taxon>Dikarya</taxon>
        <taxon>Basidiomycota</taxon>
        <taxon>Agaricomycotina</taxon>
        <taxon>Agaricomycetes</taxon>
        <taxon>Agaricomycetidae</taxon>
        <taxon>Agaricales</taxon>
        <taxon>Agaricineae</taxon>
        <taxon>Hydnangiaceae</taxon>
        <taxon>Laccaria</taxon>
    </lineage>
</organism>
<dbReference type="OrthoDB" id="3300262at2759"/>
<dbReference type="RefSeq" id="XP_001887219.1">
    <property type="nucleotide sequence ID" value="XM_001887184.1"/>
</dbReference>
<reference evidence="1 2" key="1">
    <citation type="journal article" date="2008" name="Nature">
        <title>The genome of Laccaria bicolor provides insights into mycorrhizal symbiosis.</title>
        <authorList>
            <person name="Martin F."/>
            <person name="Aerts A."/>
            <person name="Ahren D."/>
            <person name="Brun A."/>
            <person name="Danchin E.G.J."/>
            <person name="Duchaussoy F."/>
            <person name="Gibon J."/>
            <person name="Kohler A."/>
            <person name="Lindquist E."/>
            <person name="Pereda V."/>
            <person name="Salamov A."/>
            <person name="Shapiro H.J."/>
            <person name="Wuyts J."/>
            <person name="Blaudez D."/>
            <person name="Buee M."/>
            <person name="Brokstein P."/>
            <person name="Canbaeck B."/>
            <person name="Cohen D."/>
            <person name="Courty P.E."/>
            <person name="Coutinho P.M."/>
            <person name="Delaruelle C."/>
            <person name="Detter J.C."/>
            <person name="Deveau A."/>
            <person name="DiFazio S."/>
            <person name="Duplessis S."/>
            <person name="Fraissinet-Tachet L."/>
            <person name="Lucic E."/>
            <person name="Frey-Klett P."/>
            <person name="Fourrey C."/>
            <person name="Feussner I."/>
            <person name="Gay G."/>
            <person name="Grimwood J."/>
            <person name="Hoegger P.J."/>
            <person name="Jain P."/>
            <person name="Kilaru S."/>
            <person name="Labbe J."/>
            <person name="Lin Y.C."/>
            <person name="Legue V."/>
            <person name="Le Tacon F."/>
            <person name="Marmeisse R."/>
            <person name="Melayah D."/>
            <person name="Montanini B."/>
            <person name="Muratet M."/>
            <person name="Nehls U."/>
            <person name="Niculita-Hirzel H."/>
            <person name="Oudot-Le Secq M.P."/>
            <person name="Peter M."/>
            <person name="Quesneville H."/>
            <person name="Rajashekar B."/>
            <person name="Reich M."/>
            <person name="Rouhier N."/>
            <person name="Schmutz J."/>
            <person name="Yin T."/>
            <person name="Chalot M."/>
            <person name="Henrissat B."/>
            <person name="Kuees U."/>
            <person name="Lucas S."/>
            <person name="Van de Peer Y."/>
            <person name="Podila G.K."/>
            <person name="Polle A."/>
            <person name="Pukkila P.J."/>
            <person name="Richardson P.M."/>
            <person name="Rouze P."/>
            <person name="Sanders I.R."/>
            <person name="Stajich J.E."/>
            <person name="Tunlid A."/>
            <person name="Tuskan G."/>
            <person name="Grigoriev I.V."/>
        </authorList>
    </citation>
    <scope>NUCLEOTIDE SEQUENCE [LARGE SCALE GENOMIC DNA]</scope>
    <source>
        <strain evidence="2">S238N-H82 / ATCC MYA-4686</strain>
    </source>
</reference>
<dbReference type="InParanoid" id="B0DTG9"/>
<dbReference type="Proteomes" id="UP000001194">
    <property type="component" value="Unassembled WGS sequence"/>
</dbReference>
<evidence type="ECO:0000313" key="1">
    <source>
        <dbReference type="EMBL" id="EDR02062.1"/>
    </source>
</evidence>
<dbReference type="GeneID" id="6082849"/>
<dbReference type="HOGENOM" id="CLU_992285_0_0_1"/>
<proteinExistence type="predicted"/>